<dbReference type="Proteomes" id="UP000018766">
    <property type="component" value="Unassembled WGS sequence"/>
</dbReference>
<reference evidence="1 2" key="1">
    <citation type="submission" date="2013-11" db="EMBL/GenBank/DDBJ databases">
        <title>Genomic analysis of Pelistega sp. HM-7.</title>
        <authorList>
            <person name="Kumbhare S.V."/>
            <person name="Shetty S.A."/>
            <person name="Sharma O."/>
            <person name="Dhotre D.P."/>
        </authorList>
    </citation>
    <scope>NUCLEOTIDE SEQUENCE [LARGE SCALE GENOMIC DNA]</scope>
    <source>
        <strain evidence="1 2">HM-7</strain>
    </source>
</reference>
<dbReference type="EMBL" id="AYSV01000007">
    <property type="protein sequence ID" value="ETD72989.1"/>
    <property type="molecule type" value="Genomic_DNA"/>
</dbReference>
<accession>V8G909</accession>
<protein>
    <submittedName>
        <fullName evidence="1">Uncharacterized protein</fullName>
    </submittedName>
</protein>
<name>V8G909_9BURK</name>
<gene>
    <name evidence="1" type="ORF">V757_01020</name>
</gene>
<comment type="caution">
    <text evidence="1">The sequence shown here is derived from an EMBL/GenBank/DDBJ whole genome shotgun (WGS) entry which is preliminary data.</text>
</comment>
<sequence length="45" mass="5306">MQNLEESKPKGDESFELLVNIDYWRNQYLGLVFHLLTQANNLVKP</sequence>
<organism evidence="1 2">
    <name type="scientific">Pelistega indica</name>
    <dbReference type="NCBI Taxonomy" id="1414851"/>
    <lineage>
        <taxon>Bacteria</taxon>
        <taxon>Pseudomonadati</taxon>
        <taxon>Pseudomonadota</taxon>
        <taxon>Betaproteobacteria</taxon>
        <taxon>Burkholderiales</taxon>
        <taxon>Alcaligenaceae</taxon>
        <taxon>Pelistega</taxon>
    </lineage>
</organism>
<proteinExistence type="predicted"/>
<evidence type="ECO:0000313" key="1">
    <source>
        <dbReference type="EMBL" id="ETD72989.1"/>
    </source>
</evidence>
<evidence type="ECO:0000313" key="2">
    <source>
        <dbReference type="Proteomes" id="UP000018766"/>
    </source>
</evidence>
<keyword evidence="2" id="KW-1185">Reference proteome</keyword>
<dbReference type="AlphaFoldDB" id="V8G909"/>